<dbReference type="InterPro" id="IPR027417">
    <property type="entry name" value="P-loop_NTPase"/>
</dbReference>
<reference evidence="2 4" key="3">
    <citation type="submission" date="2019-07" db="EMBL/GenBank/DDBJ databases">
        <title>Active sludge and wastewater microbial communities from Klosterneuburg, Austria.</title>
        <authorList>
            <person name="Wagner M."/>
        </authorList>
    </citation>
    <scope>NUCLEOTIDE SEQUENCE [LARGE SCALE GENOMIC DNA]</scope>
    <source>
        <strain evidence="2 4">Nm2</strain>
    </source>
</reference>
<dbReference type="Gene3D" id="3.40.50.300">
    <property type="entry name" value="P-loop containing nucleotide triphosphate hydrolases"/>
    <property type="match status" value="1"/>
</dbReference>
<evidence type="ECO:0000313" key="4">
    <source>
        <dbReference type="Proteomes" id="UP000324176"/>
    </source>
</evidence>
<dbReference type="EMBL" id="CP011451">
    <property type="protein sequence ID" value="AKH38160.1"/>
    <property type="molecule type" value="Genomic_DNA"/>
</dbReference>
<dbReference type="Proteomes" id="UP000324176">
    <property type="component" value="Unassembled WGS sequence"/>
</dbReference>
<dbReference type="EMBL" id="VNHT01000149">
    <property type="protein sequence ID" value="TYP69474.1"/>
    <property type="molecule type" value="Genomic_DNA"/>
</dbReference>
<dbReference type="RefSeq" id="WP_046850218.1">
    <property type="nucleotide sequence ID" value="NZ_CBDIPD010000020.1"/>
</dbReference>
<dbReference type="KEGG" id="nco:AAW31_10710"/>
<reference evidence="1 3" key="2">
    <citation type="journal article" date="2016" name="Genome Announc.">
        <title>Genome Sequence of Nitrosomonas communis Strain Nm2, a Mesophilic Ammonia-Oxidizing Bacterium Isolated from Mediterranean Soil.</title>
        <authorList>
            <person name="Kozlowski J.A."/>
            <person name="Kits K.D."/>
            <person name="Stein L.Y."/>
        </authorList>
    </citation>
    <scope>NUCLEOTIDE SEQUENCE [LARGE SCALE GENOMIC DNA]</scope>
    <source>
        <strain evidence="1 3">Nm2</strain>
    </source>
</reference>
<keyword evidence="3" id="KW-1185">Reference proteome</keyword>
<sequence>MIKRNGGVIWHIERKNNLFAVNTEHESERSIDDKHIDWVIHNDVDLDHLRAEVADAMAGITKQEE</sequence>
<evidence type="ECO:0000313" key="1">
    <source>
        <dbReference type="EMBL" id="AKH38160.1"/>
    </source>
</evidence>
<reference evidence="3" key="1">
    <citation type="submission" date="2015-05" db="EMBL/GenBank/DDBJ databases">
        <title>Draft genome of Nitrosomonas communis strain Nm2.</title>
        <authorList>
            <person name="Kozlowski J.A."/>
            <person name="Kits K.D."/>
            <person name="Stein L.Y."/>
        </authorList>
    </citation>
    <scope>NUCLEOTIDE SEQUENCE [LARGE SCALE GENOMIC DNA]</scope>
    <source>
        <strain evidence="3">Nm2</strain>
    </source>
</reference>
<gene>
    <name evidence="1" type="ORF">AAW31_10710</name>
    <name evidence="2" type="ORF">BCL69_11496</name>
</gene>
<evidence type="ECO:0000313" key="2">
    <source>
        <dbReference type="EMBL" id="TYP69474.1"/>
    </source>
</evidence>
<organism evidence="1 3">
    <name type="scientific">Nitrosomonas communis</name>
    <dbReference type="NCBI Taxonomy" id="44574"/>
    <lineage>
        <taxon>Bacteria</taxon>
        <taxon>Pseudomonadati</taxon>
        <taxon>Pseudomonadota</taxon>
        <taxon>Betaproteobacteria</taxon>
        <taxon>Nitrosomonadales</taxon>
        <taxon>Nitrosomonadaceae</taxon>
        <taxon>Nitrosomonas</taxon>
    </lineage>
</organism>
<dbReference type="OrthoDB" id="5401711at2"/>
<name>A0A0F7KCB1_9PROT</name>
<dbReference type="PATRIC" id="fig|44574.3.peg.2612"/>
<dbReference type="Proteomes" id="UP000034156">
    <property type="component" value="Chromosome"/>
</dbReference>
<proteinExistence type="predicted"/>
<protein>
    <submittedName>
        <fullName evidence="1">Uncharacterized protein</fullName>
    </submittedName>
</protein>
<dbReference type="AlphaFoldDB" id="A0A0F7KCB1"/>
<evidence type="ECO:0000313" key="3">
    <source>
        <dbReference type="Proteomes" id="UP000034156"/>
    </source>
</evidence>
<accession>A0A0F7KCB1</accession>